<feature type="compositionally biased region" description="Basic and acidic residues" evidence="1">
    <location>
        <begin position="255"/>
        <end position="293"/>
    </location>
</feature>
<dbReference type="PANTHER" id="PTHR45615:SF80">
    <property type="entry name" value="GRIP DOMAIN-CONTAINING PROTEIN"/>
    <property type="match status" value="1"/>
</dbReference>
<dbReference type="SUPFAM" id="SSF57625">
    <property type="entry name" value="Invertebrate chitin-binding proteins"/>
    <property type="match status" value="1"/>
</dbReference>
<evidence type="ECO:0000313" key="3">
    <source>
        <dbReference type="Proteomes" id="UP001176961"/>
    </source>
</evidence>
<dbReference type="AlphaFoldDB" id="A0AA36GRR4"/>
<feature type="region of interest" description="Disordered" evidence="1">
    <location>
        <begin position="470"/>
        <end position="508"/>
    </location>
</feature>
<protein>
    <submittedName>
        <fullName evidence="2">Uncharacterized protein</fullName>
    </submittedName>
</protein>
<name>A0AA36GRR4_CYLNA</name>
<dbReference type="InterPro" id="IPR036508">
    <property type="entry name" value="Chitin-bd_dom_sf"/>
</dbReference>
<dbReference type="GO" id="GO:0008061">
    <property type="term" value="F:chitin binding"/>
    <property type="evidence" value="ECO:0007669"/>
    <property type="project" value="InterPro"/>
</dbReference>
<evidence type="ECO:0000256" key="1">
    <source>
        <dbReference type="SAM" id="MobiDB-lite"/>
    </source>
</evidence>
<evidence type="ECO:0000313" key="2">
    <source>
        <dbReference type="EMBL" id="CAJ0596966.1"/>
    </source>
</evidence>
<dbReference type="PANTHER" id="PTHR45615">
    <property type="entry name" value="MYOSIN HEAVY CHAIN, NON-MUSCLE"/>
    <property type="match status" value="1"/>
</dbReference>
<proteinExistence type="predicted"/>
<keyword evidence="3" id="KW-1185">Reference proteome</keyword>
<dbReference type="Proteomes" id="UP001176961">
    <property type="component" value="Unassembled WGS sequence"/>
</dbReference>
<feature type="region of interest" description="Disordered" evidence="1">
    <location>
        <begin position="233"/>
        <end position="293"/>
    </location>
</feature>
<feature type="region of interest" description="Disordered" evidence="1">
    <location>
        <begin position="82"/>
        <end position="122"/>
    </location>
</feature>
<feature type="region of interest" description="Disordered" evidence="1">
    <location>
        <begin position="337"/>
        <end position="422"/>
    </location>
</feature>
<reference evidence="2" key="1">
    <citation type="submission" date="2023-07" db="EMBL/GenBank/DDBJ databases">
        <authorList>
            <consortium name="CYATHOMIX"/>
        </authorList>
    </citation>
    <scope>NUCLEOTIDE SEQUENCE</scope>
    <source>
        <strain evidence="2">N/A</strain>
    </source>
</reference>
<dbReference type="Pfam" id="PF17380">
    <property type="entry name" value="DUF5401"/>
    <property type="match status" value="2"/>
</dbReference>
<comment type="caution">
    <text evidence="2">The sequence shown here is derived from an EMBL/GenBank/DDBJ whole genome shotgun (WGS) entry which is preliminary data.</text>
</comment>
<feature type="compositionally biased region" description="Low complexity" evidence="1">
    <location>
        <begin position="94"/>
        <end position="116"/>
    </location>
</feature>
<feature type="compositionally biased region" description="Basic residues" evidence="1">
    <location>
        <begin position="84"/>
        <end position="93"/>
    </location>
</feature>
<feature type="compositionally biased region" description="Basic and acidic residues" evidence="1">
    <location>
        <begin position="470"/>
        <end position="484"/>
    </location>
</feature>
<organism evidence="2 3">
    <name type="scientific">Cylicocyclus nassatus</name>
    <name type="common">Nematode worm</name>
    <dbReference type="NCBI Taxonomy" id="53992"/>
    <lineage>
        <taxon>Eukaryota</taxon>
        <taxon>Metazoa</taxon>
        <taxon>Ecdysozoa</taxon>
        <taxon>Nematoda</taxon>
        <taxon>Chromadorea</taxon>
        <taxon>Rhabditida</taxon>
        <taxon>Rhabditina</taxon>
        <taxon>Rhabditomorpha</taxon>
        <taxon>Strongyloidea</taxon>
        <taxon>Strongylidae</taxon>
        <taxon>Cylicocyclus</taxon>
    </lineage>
</organism>
<sequence>MTYGLKEQPGDPQKYRQCGPNNRVWVVPCVSRALFDPVNKVCKEQSHIHALLSIRRKSGKSVEARERDGTKLQPLTEEFLFSTKKPKNNRPRIKPTSTASSTLSPSTNLPSSTKTLGRFPTPPPFDFLSTTTRPLIPAMESTQELNIPPTVTPSMIDMEPLGPPGLPSIPARSNSAPPAAHTVSYKGITMSEEEFLKQLVRIVEAHQLAISKIKEQVEQERIREKAVANKSITENYRKQGTAGNHGGEASQMNTKELERQSMELQRQRERVEHEWQEELAKQKSAEEELKSQQEYAEKLAKTQHLKKMLAWQRELAQKKAELEKKEKELAERQKQIEEKLRQEEDARKTAEEKQRQLQVEEKRKQDQEMKKKELARQKAEMEKKKKEKQEKTRMLAEKKKEEERREQERKKAEDERKRQERQRELARLKAERLQREKEEEARKERKKLEEEHLIEVERIRLEMEREMEEEARRMAEMAASEERNGSSSDKSSFRIHNSDEHMTGGNNQHTAHENKVIEAVMSGLMASKSGQTTMEPEVEIMRFTVPPPTPSSPENEWVTSPHSWRPAPDVQTNQLEWSQAQIPSTGTSELPSKVLSKCSPVSECDFNYEEDLLCPHPSSPNLYLQCTPWIGIRGRWAERMCPPNLVFMPYYGRCGLDVEASFTHRNTMIPRLPSDPEFIQWRGNKDLQQNTDTTQTPYNYLVTEEVLQPIQVVTRKPIYKIIEEFPQDLLPSSDVQNSFFPVVYEPKETPTDSGLTFPLFPMIEPDFLVPFEKFQDEFNEDTSFIGSIVKPAVKKIALDQAETFLDRILSDDVESRGETSTRSVSTLSSEDGWR</sequence>
<gene>
    <name evidence="2" type="ORF">CYNAS_LOCUS8949</name>
</gene>
<dbReference type="EMBL" id="CATQJL010000223">
    <property type="protein sequence ID" value="CAJ0596966.1"/>
    <property type="molecule type" value="Genomic_DNA"/>
</dbReference>
<accession>A0AA36GRR4</accession>